<reference evidence="1 2" key="2">
    <citation type="submission" date="2016-03" db="EMBL/GenBank/DDBJ databases">
        <title>New uncultured bacterium of the family Gallionellaceae from acid mine drainage: description and reconstruction of genome based on metagenomic analysis of microbial community.</title>
        <authorList>
            <person name="Kadnikov V."/>
            <person name="Ivasenko D."/>
            <person name="Beletsky A."/>
            <person name="Mardanov A."/>
            <person name="Danilova E."/>
            <person name="Pimenov N."/>
            <person name="Karnachuk O."/>
            <person name="Ravin N."/>
        </authorList>
    </citation>
    <scope>NUCLEOTIDE SEQUENCE [LARGE SCALE GENOMIC DNA]</scope>
    <source>
        <strain evidence="1">ShG14-8</strain>
    </source>
</reference>
<dbReference type="EMBL" id="LSLI01000152">
    <property type="protein sequence ID" value="KXS30738.1"/>
    <property type="molecule type" value="Genomic_DNA"/>
</dbReference>
<gene>
    <name evidence="1" type="ORF">AWT59_3132</name>
</gene>
<reference evidence="1 2" key="1">
    <citation type="submission" date="2016-02" db="EMBL/GenBank/DDBJ databases">
        <authorList>
            <person name="Wen L."/>
            <person name="He K."/>
            <person name="Yang H."/>
        </authorList>
    </citation>
    <scope>NUCLEOTIDE SEQUENCE [LARGE SCALE GENOMIC DNA]</scope>
    <source>
        <strain evidence="1">ShG14-8</strain>
    </source>
</reference>
<organism evidence="1 2">
    <name type="scientific">Candidatus Gallionella acididurans</name>
    <dbReference type="NCBI Taxonomy" id="1796491"/>
    <lineage>
        <taxon>Bacteria</taxon>
        <taxon>Pseudomonadati</taxon>
        <taxon>Pseudomonadota</taxon>
        <taxon>Betaproteobacteria</taxon>
        <taxon>Nitrosomonadales</taxon>
        <taxon>Gallionellaceae</taxon>
        <taxon>Gallionella</taxon>
    </lineage>
</organism>
<name>A0A139BP75_9PROT</name>
<feature type="non-terminal residue" evidence="1">
    <location>
        <position position="31"/>
    </location>
</feature>
<protein>
    <submittedName>
        <fullName evidence="1">Uncharacterized protein</fullName>
    </submittedName>
</protein>
<proteinExistence type="predicted"/>
<evidence type="ECO:0000313" key="1">
    <source>
        <dbReference type="EMBL" id="KXS30738.1"/>
    </source>
</evidence>
<dbReference type="AlphaFoldDB" id="A0A139BP75"/>
<sequence>MRWKKTLVFLGGLLGAVCAYAGPAEDRSALI</sequence>
<comment type="caution">
    <text evidence="1">The sequence shown here is derived from an EMBL/GenBank/DDBJ whole genome shotgun (WGS) entry which is preliminary data.</text>
</comment>
<dbReference type="Proteomes" id="UP000070578">
    <property type="component" value="Unassembled WGS sequence"/>
</dbReference>
<evidence type="ECO:0000313" key="2">
    <source>
        <dbReference type="Proteomes" id="UP000070578"/>
    </source>
</evidence>
<accession>A0A139BP75</accession>